<dbReference type="PANTHER" id="PTHR13847:SF281">
    <property type="entry name" value="FAD DEPENDENT OXIDOREDUCTASE DOMAIN-CONTAINING PROTEIN"/>
    <property type="match status" value="1"/>
</dbReference>
<proteinExistence type="predicted"/>
<evidence type="ECO:0000313" key="5">
    <source>
        <dbReference type="Proteomes" id="UP000254875"/>
    </source>
</evidence>
<evidence type="ECO:0000259" key="3">
    <source>
        <dbReference type="Pfam" id="PF01266"/>
    </source>
</evidence>
<keyword evidence="5" id="KW-1185">Reference proteome</keyword>
<dbReference type="GO" id="GO:0005737">
    <property type="term" value="C:cytoplasm"/>
    <property type="evidence" value="ECO:0007669"/>
    <property type="project" value="TreeGrafter"/>
</dbReference>
<dbReference type="AlphaFoldDB" id="A0A370NAS0"/>
<dbReference type="Pfam" id="PF01266">
    <property type="entry name" value="DAO"/>
    <property type="match status" value="1"/>
</dbReference>
<dbReference type="GO" id="GO:0016491">
    <property type="term" value="F:oxidoreductase activity"/>
    <property type="evidence" value="ECO:0007669"/>
    <property type="project" value="UniProtKB-KW"/>
</dbReference>
<feature type="domain" description="FAD dependent oxidoreductase" evidence="3">
    <location>
        <begin position="39"/>
        <end position="392"/>
    </location>
</feature>
<dbReference type="SUPFAM" id="SSF51905">
    <property type="entry name" value="FAD/NAD(P)-binding domain"/>
    <property type="match status" value="1"/>
</dbReference>
<accession>A0A370NAS0</accession>
<dbReference type="Gene3D" id="3.30.9.10">
    <property type="entry name" value="D-Amino Acid Oxidase, subunit A, domain 2"/>
    <property type="match status" value="1"/>
</dbReference>
<dbReference type="PANTHER" id="PTHR13847">
    <property type="entry name" value="SARCOSINE DEHYDROGENASE-RELATED"/>
    <property type="match status" value="1"/>
</dbReference>
<keyword evidence="1" id="KW-0560">Oxidoreductase</keyword>
<dbReference type="OrthoDB" id="9342835at2"/>
<dbReference type="Proteomes" id="UP000254875">
    <property type="component" value="Unassembled WGS sequence"/>
</dbReference>
<reference evidence="5" key="1">
    <citation type="submission" date="2018-05" db="EMBL/GenBank/DDBJ databases">
        <authorList>
            <person name="Feng T."/>
        </authorList>
    </citation>
    <scope>NUCLEOTIDE SEQUENCE [LARGE SCALE GENOMIC DNA]</scope>
    <source>
        <strain evidence="5">S27</strain>
    </source>
</reference>
<dbReference type="Gene3D" id="3.50.50.60">
    <property type="entry name" value="FAD/NAD(P)-binding domain"/>
    <property type="match status" value="1"/>
</dbReference>
<gene>
    <name evidence="4" type="ORF">DLM46_10405</name>
</gene>
<dbReference type="InterPro" id="IPR006076">
    <property type="entry name" value="FAD-dep_OxRdtase"/>
</dbReference>
<dbReference type="EMBL" id="QHKS01000006">
    <property type="protein sequence ID" value="RDK02665.1"/>
    <property type="molecule type" value="Genomic_DNA"/>
</dbReference>
<name>A0A370NAS0_9BURK</name>
<organism evidence="4 5">
    <name type="scientific">Paraburkholderia lacunae</name>
    <dbReference type="NCBI Taxonomy" id="2211104"/>
    <lineage>
        <taxon>Bacteria</taxon>
        <taxon>Pseudomonadati</taxon>
        <taxon>Pseudomonadota</taxon>
        <taxon>Betaproteobacteria</taxon>
        <taxon>Burkholderiales</taxon>
        <taxon>Burkholderiaceae</taxon>
        <taxon>Paraburkholderia</taxon>
    </lineage>
</organism>
<protein>
    <recommendedName>
        <fullName evidence="3">FAD dependent oxidoreductase domain-containing protein</fullName>
    </recommendedName>
</protein>
<comment type="caution">
    <text evidence="4">The sequence shown here is derived from an EMBL/GenBank/DDBJ whole genome shotgun (WGS) entry which is preliminary data.</text>
</comment>
<dbReference type="InterPro" id="IPR036188">
    <property type="entry name" value="FAD/NAD-bd_sf"/>
</dbReference>
<sequence>MPTVTSLATLFAERPCWARGVPAEADASASPAIEGEVYDVVIVGAGITGLTAAFHATRRGLRVAVLEAGEPGAGASGRNSGFVIPTLSRVGPEDVARAWGAARAARFNAQLSNAANALFEFIHLERIDCDAQQNGWLQPDQFEAGAAVWQNRLRSLRESGAKARLVGPDEFKALTGSARYPAALCLMEGGQIDPLAFTRGLAAAFVRLGGTLVNGCRLLVPARPQTHQLVRLETPYGTVFARRAIVATNANGHDGAKNLTAATLPFALLLAAYDLPPDGADHVLCGNQPFSDVGRDMWFFRRLQGNRLVTGIFPTSTWLTREGINAELTQRIERVFDVTPARLTDLWAGRVGVTPRGLPQLLQLAPNVFGWTGCNGRGIALSFVMGQWLAELAADAPVESVPMPLQPLKPAGAPRVGVWVARRLIAAERRRRTQRDRCAGHPARGEATTPAD</sequence>
<evidence type="ECO:0000313" key="4">
    <source>
        <dbReference type="EMBL" id="RDK02665.1"/>
    </source>
</evidence>
<evidence type="ECO:0000256" key="2">
    <source>
        <dbReference type="SAM" id="MobiDB-lite"/>
    </source>
</evidence>
<feature type="region of interest" description="Disordered" evidence="2">
    <location>
        <begin position="429"/>
        <end position="452"/>
    </location>
</feature>
<evidence type="ECO:0000256" key="1">
    <source>
        <dbReference type="ARBA" id="ARBA00023002"/>
    </source>
</evidence>